<evidence type="ECO:0000313" key="10">
    <source>
        <dbReference type="EMBL" id="WOK92005.1"/>
    </source>
</evidence>
<dbReference type="Pfam" id="PF03009">
    <property type="entry name" value="GDPD"/>
    <property type="match status" value="1"/>
</dbReference>
<dbReference type="GO" id="GO:0006071">
    <property type="term" value="P:glycerol metabolic process"/>
    <property type="evidence" value="ECO:0007669"/>
    <property type="project" value="UniProtKB-KW"/>
</dbReference>
<dbReference type="FunFam" id="3.20.20.190:FF:000013">
    <property type="entry name" value="Glycerophosphodiester phosphodiesterase GDPDL3"/>
    <property type="match status" value="1"/>
</dbReference>
<dbReference type="CDD" id="cd08603">
    <property type="entry name" value="GDPD_SHV3_repeat_1"/>
    <property type="match status" value="1"/>
</dbReference>
<dbReference type="Gene3D" id="3.20.20.190">
    <property type="entry name" value="Phosphatidylinositol (PI) phosphodiesterase"/>
    <property type="match status" value="2"/>
</dbReference>
<dbReference type="PANTHER" id="PTHR43620:SF7">
    <property type="entry name" value="GLYCEROPHOSPHODIESTER PHOSPHODIESTERASE GDPD5-RELATED"/>
    <property type="match status" value="1"/>
</dbReference>
<evidence type="ECO:0000256" key="5">
    <source>
        <dbReference type="ARBA" id="ARBA00022801"/>
    </source>
</evidence>
<evidence type="ECO:0000256" key="1">
    <source>
        <dbReference type="ARBA" id="ARBA00007277"/>
    </source>
</evidence>
<proteinExistence type="inferred from homology"/>
<accession>A0AAQ3PZX4</accession>
<dbReference type="GO" id="GO:0006629">
    <property type="term" value="P:lipid metabolic process"/>
    <property type="evidence" value="ECO:0007669"/>
    <property type="project" value="InterPro"/>
</dbReference>
<name>A0AAQ3PZX4_9LILI</name>
<evidence type="ECO:0000256" key="3">
    <source>
        <dbReference type="ARBA" id="ARBA00022729"/>
    </source>
</evidence>
<evidence type="ECO:0000256" key="4">
    <source>
        <dbReference type="ARBA" id="ARBA00022798"/>
    </source>
</evidence>
<feature type="chain" id="PRO_5042970774" description="glycerophosphodiester phosphodiesterase" evidence="8">
    <location>
        <begin position="32"/>
        <end position="762"/>
    </location>
</feature>
<dbReference type="Proteomes" id="UP001327560">
    <property type="component" value="Chromosome 1"/>
</dbReference>
<dbReference type="SUPFAM" id="SSF51695">
    <property type="entry name" value="PLC-like phosphodiesterases"/>
    <property type="match status" value="2"/>
</dbReference>
<dbReference type="GO" id="GO:0008889">
    <property type="term" value="F:glycerophosphodiester phosphodiesterase activity"/>
    <property type="evidence" value="ECO:0007669"/>
    <property type="project" value="UniProtKB-EC"/>
</dbReference>
<keyword evidence="5" id="KW-0378">Hydrolase</keyword>
<organism evidence="10 11">
    <name type="scientific">Canna indica</name>
    <name type="common">Indian-shot</name>
    <dbReference type="NCBI Taxonomy" id="4628"/>
    <lineage>
        <taxon>Eukaryota</taxon>
        <taxon>Viridiplantae</taxon>
        <taxon>Streptophyta</taxon>
        <taxon>Embryophyta</taxon>
        <taxon>Tracheophyta</taxon>
        <taxon>Spermatophyta</taxon>
        <taxon>Magnoliopsida</taxon>
        <taxon>Liliopsida</taxon>
        <taxon>Zingiberales</taxon>
        <taxon>Cannaceae</taxon>
        <taxon>Canna</taxon>
    </lineage>
</organism>
<reference evidence="10 11" key="1">
    <citation type="submission" date="2023-10" db="EMBL/GenBank/DDBJ databases">
        <title>Chromosome-scale genome assembly provides insights into flower coloration mechanisms of Canna indica.</title>
        <authorList>
            <person name="Li C."/>
        </authorList>
    </citation>
    <scope>NUCLEOTIDE SEQUENCE [LARGE SCALE GENOMIC DNA]</scope>
    <source>
        <tissue evidence="10">Flower</tissue>
    </source>
</reference>
<sequence length="762" mass="83122">MGRRRRSSVGTASSILVAVFFIFLQQAPVIAKNSSSWLTLTGNAPAIVAKGGFSGLFPDSSGDAYNFALVASSPDTVLWCDVRLTKDGLGICLPDIKLDNCTNIPNVYPAGQNSYLVNGVNTTGWFSVDYSMKELSPVSLVQAIYSRTFRFDANDYPILAVEDVVTTFQPPGLWLNIEHDIFYGQHNLSMTDYVLSVSNRVTVDYVSSPELAFLRSIAAQLGNSNTKLIFRFLGENNAEPSTNKTYGSLLNNLTYIKTFASGILVPKSYIWPVTPDNYLLTYSSIVMDAHTAGLEIYAADFANDNILSFNYSYDPLAEYLSFIDNGIFSVDGVVTDFPITPSEAIGSLSLLSTFEFRKLHPFIISHNGASGDYPDCTDLAYQKAADDGADFIDCPVQVTQDGIAICMSSANLIVDTTVIKSPFASRLSSIPEIQDTPGIFTFNLTWDEIQKNLKPAISSPEFKYSMVRNPRYMNVGSFMRLSDFLDFARDKPLSGVLISIEYAMFMAEELGFSVTDAVISALDDAGYNNQTALEVMILSTNSSVLVEFKQKTKYKLVYKIDESIRDAIASSITDIKEFADAVAIAKQSVYPVRDQFTTQQTDIVFKLQAAGLDVYAYLFQNEFVSQPWDFFSDATVEINTYIQGAGVDGIITDFPATARSYKRNSCRRMGKNAPGYMSPVQGGGLLQLVSPQSMPPALAPMPVLRDSDVVEPPLPPVAPKMALSPGSVDSALPPSPPSSALQLVASLTMALAMACASAILFV</sequence>
<dbReference type="InterPro" id="IPR017946">
    <property type="entry name" value="PLC-like_Pdiesterase_TIM-brl"/>
</dbReference>
<dbReference type="AlphaFoldDB" id="A0AAQ3PZX4"/>
<comment type="similarity">
    <text evidence="1">Belongs to the glycerophosphoryl diester phosphodiesterase family.</text>
</comment>
<evidence type="ECO:0000256" key="8">
    <source>
        <dbReference type="SAM" id="SignalP"/>
    </source>
</evidence>
<evidence type="ECO:0000256" key="7">
    <source>
        <dbReference type="ARBA" id="ARBA00047512"/>
    </source>
</evidence>
<keyword evidence="11" id="KW-1185">Reference proteome</keyword>
<dbReference type="EC" id="3.1.4.46" evidence="2"/>
<evidence type="ECO:0000256" key="6">
    <source>
        <dbReference type="ARBA" id="ARBA00023180"/>
    </source>
</evidence>
<feature type="domain" description="GP-PDE" evidence="9">
    <location>
        <begin position="45"/>
        <end position="345"/>
    </location>
</feature>
<dbReference type="InterPro" id="IPR030395">
    <property type="entry name" value="GP_PDE_dom"/>
</dbReference>
<protein>
    <recommendedName>
        <fullName evidence="2">glycerophosphodiester phosphodiesterase</fullName>
        <ecNumber evidence="2">3.1.4.46</ecNumber>
    </recommendedName>
</protein>
<keyword evidence="6" id="KW-0325">Glycoprotein</keyword>
<evidence type="ECO:0000259" key="9">
    <source>
        <dbReference type="PROSITE" id="PS51704"/>
    </source>
</evidence>
<dbReference type="PROSITE" id="PS51704">
    <property type="entry name" value="GP_PDE"/>
    <property type="match status" value="2"/>
</dbReference>
<feature type="domain" description="GP-PDE" evidence="9">
    <location>
        <begin position="361"/>
        <end position="662"/>
    </location>
</feature>
<evidence type="ECO:0000256" key="2">
    <source>
        <dbReference type="ARBA" id="ARBA00012247"/>
    </source>
</evidence>
<keyword evidence="3 8" id="KW-0732">Signal</keyword>
<dbReference type="FunFam" id="3.20.20.190:FF:000011">
    <property type="entry name" value="Glycerophosphodiester phosphodiesterase GDPDL3"/>
    <property type="match status" value="1"/>
</dbReference>
<dbReference type="PANTHER" id="PTHR43620">
    <property type="entry name" value="GLYCEROPHOSPHORYL DIESTER PHOSPHODIESTERASE"/>
    <property type="match status" value="1"/>
</dbReference>
<comment type="catalytic activity">
    <reaction evidence="7">
        <text>a sn-glycero-3-phosphodiester + H2O = an alcohol + sn-glycerol 3-phosphate + H(+)</text>
        <dbReference type="Rhea" id="RHEA:12969"/>
        <dbReference type="ChEBI" id="CHEBI:15377"/>
        <dbReference type="ChEBI" id="CHEBI:15378"/>
        <dbReference type="ChEBI" id="CHEBI:30879"/>
        <dbReference type="ChEBI" id="CHEBI:57597"/>
        <dbReference type="ChEBI" id="CHEBI:83408"/>
        <dbReference type="EC" id="3.1.4.46"/>
    </reaction>
</comment>
<dbReference type="EMBL" id="CP136890">
    <property type="protein sequence ID" value="WOK92005.1"/>
    <property type="molecule type" value="Genomic_DNA"/>
</dbReference>
<keyword evidence="4" id="KW-0319">Glycerol metabolism</keyword>
<gene>
    <name evidence="10" type="ORF">Cni_G00696</name>
</gene>
<feature type="signal peptide" evidence="8">
    <location>
        <begin position="1"/>
        <end position="31"/>
    </location>
</feature>
<evidence type="ECO:0000313" key="11">
    <source>
        <dbReference type="Proteomes" id="UP001327560"/>
    </source>
</evidence>
<dbReference type="CDD" id="cd08604">
    <property type="entry name" value="GDPD_SHV3_repeat_2"/>
    <property type="match status" value="1"/>
</dbReference>